<evidence type="ECO:0000313" key="2">
    <source>
        <dbReference type="EMBL" id="KAJ8414957.1"/>
    </source>
</evidence>
<keyword evidence="3" id="KW-1185">Reference proteome</keyword>
<proteinExistence type="predicted"/>
<dbReference type="AlphaFoldDB" id="A0AAD7WZH8"/>
<dbReference type="Proteomes" id="UP001221898">
    <property type="component" value="Unassembled WGS sequence"/>
</dbReference>
<name>A0AAD7WZH8_9TELE</name>
<comment type="caution">
    <text evidence="2">The sequence shown here is derived from an EMBL/GenBank/DDBJ whole genome shotgun (WGS) entry which is preliminary data.</text>
</comment>
<protein>
    <submittedName>
        <fullName evidence="2">Uncharacterized protein</fullName>
    </submittedName>
</protein>
<sequence length="128" mass="13738">MDDFASAYPTTTQADESLPLGLIKVAEHLASQGTELRYLSLRPAEADATGGAEDIRNEGRDSQPHGDRFGEEGEMEIESRGGGGEEEWVPLFGQKGEQCCCCCGCRGCGTSMLERYSLHMLTETTGAA</sequence>
<organism evidence="2 3">
    <name type="scientific">Aldrovandia affinis</name>
    <dbReference type="NCBI Taxonomy" id="143900"/>
    <lineage>
        <taxon>Eukaryota</taxon>
        <taxon>Metazoa</taxon>
        <taxon>Chordata</taxon>
        <taxon>Craniata</taxon>
        <taxon>Vertebrata</taxon>
        <taxon>Euteleostomi</taxon>
        <taxon>Actinopterygii</taxon>
        <taxon>Neopterygii</taxon>
        <taxon>Teleostei</taxon>
        <taxon>Notacanthiformes</taxon>
        <taxon>Halosauridae</taxon>
        <taxon>Aldrovandia</taxon>
    </lineage>
</organism>
<evidence type="ECO:0000313" key="3">
    <source>
        <dbReference type="Proteomes" id="UP001221898"/>
    </source>
</evidence>
<feature type="compositionally biased region" description="Basic and acidic residues" evidence="1">
    <location>
        <begin position="53"/>
        <end position="71"/>
    </location>
</feature>
<dbReference type="EMBL" id="JAINUG010000011">
    <property type="protein sequence ID" value="KAJ8414957.1"/>
    <property type="molecule type" value="Genomic_DNA"/>
</dbReference>
<reference evidence="2" key="1">
    <citation type="journal article" date="2023" name="Science">
        <title>Genome structures resolve the early diversification of teleost fishes.</title>
        <authorList>
            <person name="Parey E."/>
            <person name="Louis A."/>
            <person name="Montfort J."/>
            <person name="Bouchez O."/>
            <person name="Roques C."/>
            <person name="Iampietro C."/>
            <person name="Lluch J."/>
            <person name="Castinel A."/>
            <person name="Donnadieu C."/>
            <person name="Desvignes T."/>
            <person name="Floi Bucao C."/>
            <person name="Jouanno E."/>
            <person name="Wen M."/>
            <person name="Mejri S."/>
            <person name="Dirks R."/>
            <person name="Jansen H."/>
            <person name="Henkel C."/>
            <person name="Chen W.J."/>
            <person name="Zahm M."/>
            <person name="Cabau C."/>
            <person name="Klopp C."/>
            <person name="Thompson A.W."/>
            <person name="Robinson-Rechavi M."/>
            <person name="Braasch I."/>
            <person name="Lecointre G."/>
            <person name="Bobe J."/>
            <person name="Postlethwait J.H."/>
            <person name="Berthelot C."/>
            <person name="Roest Crollius H."/>
            <person name="Guiguen Y."/>
        </authorList>
    </citation>
    <scope>NUCLEOTIDE SEQUENCE</scope>
    <source>
        <strain evidence="2">NC1722</strain>
    </source>
</reference>
<gene>
    <name evidence="2" type="ORF">AAFF_G00024800</name>
</gene>
<accession>A0AAD7WZH8</accession>
<feature type="region of interest" description="Disordered" evidence="1">
    <location>
        <begin position="47"/>
        <end position="88"/>
    </location>
</feature>
<evidence type="ECO:0000256" key="1">
    <source>
        <dbReference type="SAM" id="MobiDB-lite"/>
    </source>
</evidence>